<evidence type="ECO:0000313" key="12">
    <source>
        <dbReference type="EMBL" id="SDT03188.1"/>
    </source>
</evidence>
<comment type="function">
    <text evidence="10">Na(+)/H(+) antiporter that extrudes sodium in exchange for external protons.</text>
</comment>
<dbReference type="GO" id="GO:0098719">
    <property type="term" value="P:sodium ion import across plasma membrane"/>
    <property type="evidence" value="ECO:0007669"/>
    <property type="project" value="TreeGrafter"/>
</dbReference>
<dbReference type="RefSeq" id="WP_091527099.1">
    <property type="nucleotide sequence ID" value="NZ_LT629772.1"/>
</dbReference>
<keyword evidence="13" id="KW-1185">Reference proteome</keyword>
<feature type="transmembrane region" description="Helical" evidence="10">
    <location>
        <begin position="348"/>
        <end position="366"/>
    </location>
</feature>
<dbReference type="InterPro" id="IPR006153">
    <property type="entry name" value="Cation/H_exchanger_TM"/>
</dbReference>
<feature type="transmembrane region" description="Helical" evidence="10">
    <location>
        <begin position="232"/>
        <end position="250"/>
    </location>
</feature>
<dbReference type="InterPro" id="IPR001607">
    <property type="entry name" value="Znf_UBP"/>
</dbReference>
<dbReference type="AlphaFoldDB" id="A0A1H1X1L1"/>
<evidence type="ECO:0000256" key="9">
    <source>
        <dbReference type="ARBA" id="ARBA00023201"/>
    </source>
</evidence>
<keyword evidence="8 10" id="KW-0472">Membrane</keyword>
<organism evidence="12 13">
    <name type="scientific">Microlunatus soli</name>
    <dbReference type="NCBI Taxonomy" id="630515"/>
    <lineage>
        <taxon>Bacteria</taxon>
        <taxon>Bacillati</taxon>
        <taxon>Actinomycetota</taxon>
        <taxon>Actinomycetes</taxon>
        <taxon>Propionibacteriales</taxon>
        <taxon>Propionibacteriaceae</taxon>
        <taxon>Microlunatus</taxon>
    </lineage>
</organism>
<dbReference type="InterPro" id="IPR013083">
    <property type="entry name" value="Znf_RING/FYVE/PHD"/>
</dbReference>
<proteinExistence type="inferred from homology"/>
<evidence type="ECO:0000256" key="1">
    <source>
        <dbReference type="ARBA" id="ARBA00004651"/>
    </source>
</evidence>
<comment type="similarity">
    <text evidence="10">Belongs to the monovalent cation:proton antiporter 1 (CPA1) transporter (TC 2.A.36) family.</text>
</comment>
<dbReference type="PANTHER" id="PTHR10110:SF86">
    <property type="entry name" value="SODIUM_HYDROGEN EXCHANGER 7"/>
    <property type="match status" value="1"/>
</dbReference>
<feature type="transmembrane region" description="Helical" evidence="10">
    <location>
        <begin position="177"/>
        <end position="197"/>
    </location>
</feature>
<dbReference type="GO" id="GO:0008270">
    <property type="term" value="F:zinc ion binding"/>
    <property type="evidence" value="ECO:0007669"/>
    <property type="project" value="InterPro"/>
</dbReference>
<protein>
    <submittedName>
        <fullName evidence="12">Sodium/proton antiporter, CPA1 family</fullName>
    </submittedName>
</protein>
<keyword evidence="6 10" id="KW-0915">Sodium</keyword>
<evidence type="ECO:0000259" key="11">
    <source>
        <dbReference type="PROSITE" id="PS50271"/>
    </source>
</evidence>
<dbReference type="GO" id="GO:0015385">
    <property type="term" value="F:sodium:proton antiporter activity"/>
    <property type="evidence" value="ECO:0007669"/>
    <property type="project" value="InterPro"/>
</dbReference>
<sequence length="626" mass="66714">MEAALGISTLAAAVIAVTAVAGRLRLPAPLVLMVVGIAASFIPWIPEIHLTPELVLLGLLPPLLYATAIRSSVVDFRAQAATIGLLSVGMVVVTALGVGLLVWLLLPIPFAAAFAFGAVIAPPDAVAATSVARRVGLPRRLVTLLEGESLFNDATAITCLRVGILTLGAGVSVAEVGLAFLVAAGGGVLIGLLVAWLAGLLRRRITSPALDNAISLLLPFVAYLPAEELGVGHFHASGVIAVVTAGLIIGHKAPVVQTAQSRLSERMNWTTIQFVLENAVFLLIGLQARWILADLIATDLAVGTVIAVCAAALGGAILIRMAMVWVFRLTLLRRDGGQSRAGAAETMIIGWAGMRGVVTLAAAFVLPESIRYRPVLVFAAMVVTAGSLLLQGLTLPALARRTGLRGPDAREDALQAASVLQKSSRAALSRLDEITEDTDSAETLLQLRERISQRTNAIWERLGASSDVETPAEEYRRLRLATLQTERETVLRIRAHGKIDHEVIDDVLYSLDVEESMLTVLAEQSDDVAVDEPLTAPDRIAAGCEHLAEAPSVIKPDGPGYCLDCEREGTRTVHLRLCLTCGNVGCCDSSPAQHSRRHWKQTGHVVMRSFEQGESWRWCFVDERLG</sequence>
<dbReference type="SUPFAM" id="SSF57850">
    <property type="entry name" value="RING/U-box"/>
    <property type="match status" value="1"/>
</dbReference>
<feature type="transmembrane region" description="Helical" evidence="10">
    <location>
        <begin position="110"/>
        <end position="129"/>
    </location>
</feature>
<feature type="transmembrane region" description="Helical" evidence="10">
    <location>
        <begin position="372"/>
        <end position="395"/>
    </location>
</feature>
<feature type="transmembrane region" description="Helical" evidence="10">
    <location>
        <begin position="304"/>
        <end position="327"/>
    </location>
</feature>
<keyword evidence="2 10" id="KW-0813">Transport</keyword>
<dbReference type="Proteomes" id="UP000199103">
    <property type="component" value="Chromosome I"/>
</dbReference>
<dbReference type="InterPro" id="IPR004705">
    <property type="entry name" value="Cation/H_exchanger_CPA1_bac"/>
</dbReference>
<evidence type="ECO:0000256" key="5">
    <source>
        <dbReference type="ARBA" id="ARBA00022989"/>
    </source>
</evidence>
<keyword evidence="3 10" id="KW-1003">Cell membrane</keyword>
<dbReference type="GO" id="GO:0051453">
    <property type="term" value="P:regulation of intracellular pH"/>
    <property type="evidence" value="ECO:0007669"/>
    <property type="project" value="TreeGrafter"/>
</dbReference>
<dbReference type="NCBIfam" id="TIGR00831">
    <property type="entry name" value="a_cpa1"/>
    <property type="match status" value="1"/>
</dbReference>
<name>A0A1H1X1L1_9ACTN</name>
<feature type="transmembrane region" description="Helical" evidence="10">
    <location>
        <begin position="26"/>
        <end position="45"/>
    </location>
</feature>
<comment type="caution">
    <text evidence="10">Lacks conserved residue(s) required for the propagation of feature annotation.</text>
</comment>
<reference evidence="12 13" key="1">
    <citation type="submission" date="2016-10" db="EMBL/GenBank/DDBJ databases">
        <authorList>
            <person name="de Groot N.N."/>
        </authorList>
    </citation>
    <scope>NUCLEOTIDE SEQUENCE [LARGE SCALE GENOMIC DNA]</scope>
    <source>
        <strain evidence="12 13">DSM 21800</strain>
    </source>
</reference>
<evidence type="ECO:0000256" key="8">
    <source>
        <dbReference type="ARBA" id="ARBA00023136"/>
    </source>
</evidence>
<keyword evidence="5 10" id="KW-1133">Transmembrane helix</keyword>
<keyword evidence="4 10" id="KW-0812">Transmembrane</keyword>
<evidence type="ECO:0000256" key="4">
    <source>
        <dbReference type="ARBA" id="ARBA00022692"/>
    </source>
</evidence>
<dbReference type="Gene3D" id="3.30.40.10">
    <property type="entry name" value="Zinc/RING finger domain, C3HC4 (zinc finger)"/>
    <property type="match status" value="1"/>
</dbReference>
<evidence type="ECO:0000256" key="10">
    <source>
        <dbReference type="RuleBase" id="RU366002"/>
    </source>
</evidence>
<keyword evidence="7 10" id="KW-0406">Ion transport</keyword>
<evidence type="ECO:0000256" key="6">
    <source>
        <dbReference type="ARBA" id="ARBA00023053"/>
    </source>
</evidence>
<feature type="transmembrane region" description="Helical" evidence="10">
    <location>
        <begin position="271"/>
        <end position="292"/>
    </location>
</feature>
<dbReference type="PANTHER" id="PTHR10110">
    <property type="entry name" value="SODIUM/HYDROGEN EXCHANGER"/>
    <property type="match status" value="1"/>
</dbReference>
<dbReference type="STRING" id="630515.SAMN04489812_3897"/>
<dbReference type="GO" id="GO:0015386">
    <property type="term" value="F:potassium:proton antiporter activity"/>
    <property type="evidence" value="ECO:0007669"/>
    <property type="project" value="TreeGrafter"/>
</dbReference>
<keyword evidence="9 10" id="KW-0739">Sodium transport</keyword>
<feature type="domain" description="UBP-type" evidence="11">
    <location>
        <begin position="542"/>
        <end position="626"/>
    </location>
</feature>
<keyword evidence="10" id="KW-0050">Antiport</keyword>
<dbReference type="Pfam" id="PF00999">
    <property type="entry name" value="Na_H_Exchanger"/>
    <property type="match status" value="1"/>
</dbReference>
<gene>
    <name evidence="12" type="ORF">SAMN04489812_3897</name>
</gene>
<evidence type="ECO:0000256" key="7">
    <source>
        <dbReference type="ARBA" id="ARBA00023065"/>
    </source>
</evidence>
<dbReference type="InterPro" id="IPR018422">
    <property type="entry name" value="Cation/H_exchanger_CPA1"/>
</dbReference>
<evidence type="ECO:0000256" key="3">
    <source>
        <dbReference type="ARBA" id="ARBA00022475"/>
    </source>
</evidence>
<dbReference type="Gene3D" id="6.10.140.1330">
    <property type="match status" value="1"/>
</dbReference>
<accession>A0A1H1X1L1</accession>
<comment type="subcellular location">
    <subcellularLocation>
        <location evidence="1 10">Cell membrane</location>
        <topology evidence="1 10">Multi-pass membrane protein</topology>
    </subcellularLocation>
</comment>
<dbReference type="OrthoDB" id="57886at2"/>
<evidence type="ECO:0000256" key="2">
    <source>
        <dbReference type="ARBA" id="ARBA00022448"/>
    </source>
</evidence>
<dbReference type="EMBL" id="LT629772">
    <property type="protein sequence ID" value="SDT03188.1"/>
    <property type="molecule type" value="Genomic_DNA"/>
</dbReference>
<dbReference type="PROSITE" id="PS50271">
    <property type="entry name" value="ZF_UBP"/>
    <property type="match status" value="1"/>
</dbReference>
<feature type="transmembrane region" description="Helical" evidence="10">
    <location>
        <begin position="150"/>
        <end position="171"/>
    </location>
</feature>
<feature type="transmembrane region" description="Helical" evidence="10">
    <location>
        <begin position="80"/>
        <end position="104"/>
    </location>
</feature>
<evidence type="ECO:0000313" key="13">
    <source>
        <dbReference type="Proteomes" id="UP000199103"/>
    </source>
</evidence>
<dbReference type="Pfam" id="PF02148">
    <property type="entry name" value="zf-UBP"/>
    <property type="match status" value="1"/>
</dbReference>
<dbReference type="GO" id="GO:0005886">
    <property type="term" value="C:plasma membrane"/>
    <property type="evidence" value="ECO:0007669"/>
    <property type="project" value="UniProtKB-SubCell"/>
</dbReference>